<dbReference type="EMBL" id="VSSQ01014461">
    <property type="protein sequence ID" value="MPM53704.1"/>
    <property type="molecule type" value="Genomic_DNA"/>
</dbReference>
<dbReference type="AlphaFoldDB" id="A0A645AVZ4"/>
<dbReference type="InterPro" id="IPR012912">
    <property type="entry name" value="Plasmid_pRiA4b_Orf3-like"/>
</dbReference>
<feature type="domain" description="Plasmid pRiA4b Orf3-like" evidence="1">
    <location>
        <begin position="11"/>
        <end position="174"/>
    </location>
</feature>
<dbReference type="PANTHER" id="PTHR41878">
    <property type="entry name" value="LEXA REPRESSOR-RELATED"/>
    <property type="match status" value="1"/>
</dbReference>
<dbReference type="Gene3D" id="3.10.290.30">
    <property type="entry name" value="MM3350-like"/>
    <property type="match status" value="1"/>
</dbReference>
<dbReference type="PANTHER" id="PTHR41878:SF1">
    <property type="entry name" value="TNPR PROTEIN"/>
    <property type="match status" value="1"/>
</dbReference>
<evidence type="ECO:0000313" key="2">
    <source>
        <dbReference type="EMBL" id="MPM53704.1"/>
    </source>
</evidence>
<dbReference type="InterPro" id="IPR024047">
    <property type="entry name" value="MM3350-like_sf"/>
</dbReference>
<proteinExistence type="predicted"/>
<reference evidence="2" key="1">
    <citation type="submission" date="2019-08" db="EMBL/GenBank/DDBJ databases">
        <authorList>
            <person name="Kucharzyk K."/>
            <person name="Murdoch R.W."/>
            <person name="Higgins S."/>
            <person name="Loffler F."/>
        </authorList>
    </citation>
    <scope>NUCLEOTIDE SEQUENCE</scope>
</reference>
<protein>
    <submittedName>
        <fullName evidence="2">IS66 family transposase ISPre3</fullName>
    </submittedName>
</protein>
<name>A0A645AVZ4_9ZZZZ</name>
<gene>
    <name evidence="2" type="ORF">SDC9_100473</name>
</gene>
<comment type="caution">
    <text evidence="2">The sequence shown here is derived from an EMBL/GenBank/DDBJ whole genome shotgun (WGS) entry which is preliminary data.</text>
</comment>
<dbReference type="SUPFAM" id="SSF159941">
    <property type="entry name" value="MM3350-like"/>
    <property type="match status" value="1"/>
</dbReference>
<dbReference type="Pfam" id="PF07929">
    <property type="entry name" value="PRiA4_ORF3"/>
    <property type="match status" value="1"/>
</dbReference>
<evidence type="ECO:0000259" key="1">
    <source>
        <dbReference type="Pfam" id="PF07929"/>
    </source>
</evidence>
<sequence length="201" mass="24205">MNGKEMNEERFYQLKIRLLDIEPEIWRRFVVPADISLDRLHDVIQMVMGWNDTHLYEFTIGKKRYTESPESPKDGLESGRYRLGDLIRQEGRTFLYRYDFDDDWKHELILEDSRFFEPGLICLEGERASPPEDVGGVPEYNEFCKAAKEPQNEEDLELLRWMDGEFDSEYLDIDAINWILARYLRWSRKRLLEWDPIDWAE</sequence>
<organism evidence="2">
    <name type="scientific">bioreactor metagenome</name>
    <dbReference type="NCBI Taxonomy" id="1076179"/>
    <lineage>
        <taxon>unclassified sequences</taxon>
        <taxon>metagenomes</taxon>
        <taxon>ecological metagenomes</taxon>
    </lineage>
</organism>
<accession>A0A645AVZ4</accession>